<comment type="function">
    <text evidence="7">DNA polymerase that functions in several pathways of DNA repair. Involved in base excision repair (BER) responsible for repair of lesions that give rise to abasic (AP) sites in DNA. Also contributes to DNA double-strand break repair by non-homologous end joining and homologous recombination. Has both template-dependent and template-independent (terminal transferase) DNA polymerase activities. Has also a 5'-deoxyribose-5-phosphate lyase (dRP lyase) activity.</text>
</comment>
<comment type="similarity">
    <text evidence="7">Belongs to the DNA polymerase type-X family.</text>
</comment>
<dbReference type="InterPro" id="IPR010996">
    <property type="entry name" value="HHH_MUS81"/>
</dbReference>
<dbReference type="Gene3D" id="3.30.210.10">
    <property type="entry name" value="DNA polymerase, thumb domain"/>
    <property type="match status" value="1"/>
</dbReference>
<keyword evidence="5 7" id="KW-0234">DNA repair</keyword>
<feature type="compositionally biased region" description="Polar residues" evidence="8">
    <location>
        <begin position="51"/>
        <end position="65"/>
    </location>
</feature>
<comment type="subcellular location">
    <subcellularLocation>
        <location evidence="7">Nucleus</location>
    </subcellularLocation>
</comment>
<dbReference type="InterPro" id="IPR028207">
    <property type="entry name" value="DNA_pol_B_palm_palm"/>
</dbReference>
<dbReference type="InterPro" id="IPR002054">
    <property type="entry name" value="DNA-dir_DNA_pol_X"/>
</dbReference>
<dbReference type="OrthoDB" id="205514at2759"/>
<dbReference type="FunFam" id="1.10.150.110:FF:000005">
    <property type="entry name" value="DNA polymerase POL4"/>
    <property type="match status" value="1"/>
</dbReference>
<dbReference type="GO" id="GO:0046872">
    <property type="term" value="F:metal ion binding"/>
    <property type="evidence" value="ECO:0007669"/>
    <property type="project" value="UniProtKB-UniRule"/>
</dbReference>
<dbReference type="Gene3D" id="1.10.150.20">
    <property type="entry name" value="5' to 3' exonuclease, C-terminal subdomain"/>
    <property type="match status" value="1"/>
</dbReference>
<dbReference type="GO" id="GO:0003677">
    <property type="term" value="F:DNA binding"/>
    <property type="evidence" value="ECO:0007669"/>
    <property type="project" value="UniProtKB-UniRule"/>
</dbReference>
<dbReference type="Pfam" id="PF14716">
    <property type="entry name" value="HHH_8"/>
    <property type="match status" value="1"/>
</dbReference>
<evidence type="ECO:0000313" key="11">
    <source>
        <dbReference type="Proteomes" id="UP000242146"/>
    </source>
</evidence>
<dbReference type="InterPro" id="IPR002008">
    <property type="entry name" value="DNA_pol_X_beta-like"/>
</dbReference>
<dbReference type="InterPro" id="IPR029398">
    <property type="entry name" value="PolB_thumb"/>
</dbReference>
<keyword evidence="7" id="KW-0539">Nucleus</keyword>
<dbReference type="PANTHER" id="PTHR11276">
    <property type="entry name" value="DNA POLYMERASE TYPE-X FAMILY MEMBER"/>
    <property type="match status" value="1"/>
</dbReference>
<evidence type="ECO:0000256" key="7">
    <source>
        <dbReference type="RuleBase" id="RU366014"/>
    </source>
</evidence>
<evidence type="ECO:0000256" key="2">
    <source>
        <dbReference type="ARBA" id="ARBA00022695"/>
    </source>
</evidence>
<dbReference type="Pfam" id="PF14792">
    <property type="entry name" value="DNA_pol_B_palm"/>
    <property type="match status" value="1"/>
</dbReference>
<dbReference type="SUPFAM" id="SSF81301">
    <property type="entry name" value="Nucleotidyltransferase"/>
    <property type="match status" value="1"/>
</dbReference>
<dbReference type="PRINTS" id="PR00870">
    <property type="entry name" value="DNAPOLXBETA"/>
</dbReference>
<feature type="region of interest" description="Disordered" evidence="8">
    <location>
        <begin position="1"/>
        <end position="91"/>
    </location>
</feature>
<dbReference type="Pfam" id="PF14791">
    <property type="entry name" value="DNA_pol_B_thumb"/>
    <property type="match status" value="1"/>
</dbReference>
<dbReference type="PANTHER" id="PTHR11276:SF29">
    <property type="entry name" value="DNA POLYMERASE TYPE-X FAMILY PROTEIN POL4"/>
    <property type="match status" value="1"/>
</dbReference>
<feature type="region of interest" description="Disordered" evidence="8">
    <location>
        <begin position="198"/>
        <end position="226"/>
    </location>
</feature>
<feature type="domain" description="DNA-directed DNA polymerase X" evidence="9">
    <location>
        <begin position="280"/>
        <end position="608"/>
    </location>
</feature>
<evidence type="ECO:0000256" key="3">
    <source>
        <dbReference type="ARBA" id="ARBA00022763"/>
    </source>
</evidence>
<dbReference type="InterPro" id="IPR027421">
    <property type="entry name" value="DNA_pol_lamdba_lyase_dom_sf"/>
</dbReference>
<evidence type="ECO:0000313" key="10">
    <source>
        <dbReference type="EMBL" id="ORX61939.1"/>
    </source>
</evidence>
<dbReference type="SMART" id="SM00483">
    <property type="entry name" value="POLXc"/>
    <property type="match status" value="1"/>
</dbReference>
<dbReference type="Proteomes" id="UP000242146">
    <property type="component" value="Unassembled WGS sequence"/>
</dbReference>
<name>A0A1X2GV94_9FUNG</name>
<reference evidence="10 11" key="1">
    <citation type="submission" date="2016-07" db="EMBL/GenBank/DDBJ databases">
        <title>Pervasive Adenine N6-methylation of Active Genes in Fungi.</title>
        <authorList>
            <consortium name="DOE Joint Genome Institute"/>
            <person name="Mondo S.J."/>
            <person name="Dannebaum R.O."/>
            <person name="Kuo R.C."/>
            <person name="Labutti K."/>
            <person name="Haridas S."/>
            <person name="Kuo A."/>
            <person name="Salamov A."/>
            <person name="Ahrendt S.R."/>
            <person name="Lipzen A."/>
            <person name="Sullivan W."/>
            <person name="Andreopoulos W.B."/>
            <person name="Clum A."/>
            <person name="Lindquist E."/>
            <person name="Daum C."/>
            <person name="Ramamoorthy G.K."/>
            <person name="Gryganskyi A."/>
            <person name="Culley D."/>
            <person name="Magnuson J.K."/>
            <person name="James T.Y."/>
            <person name="O'Malley M.A."/>
            <person name="Stajich J.E."/>
            <person name="Spatafora J.W."/>
            <person name="Visel A."/>
            <person name="Grigoriev I.V."/>
        </authorList>
    </citation>
    <scope>NUCLEOTIDE SEQUENCE [LARGE SCALE GENOMIC DNA]</scope>
    <source>
        <strain evidence="10 11">NRRL 3301</strain>
    </source>
</reference>
<dbReference type="PRINTS" id="PR00869">
    <property type="entry name" value="DNAPOLX"/>
</dbReference>
<feature type="compositionally biased region" description="Acidic residues" evidence="8">
    <location>
        <begin position="213"/>
        <end position="225"/>
    </location>
</feature>
<protein>
    <recommendedName>
        <fullName evidence="7">DNA polymerase</fullName>
        <ecNumber evidence="7">2.7.7.7</ecNumber>
    </recommendedName>
</protein>
<dbReference type="InterPro" id="IPR022312">
    <property type="entry name" value="DNA_pol_X"/>
</dbReference>
<dbReference type="GO" id="GO:0005634">
    <property type="term" value="C:nucleus"/>
    <property type="evidence" value="ECO:0007669"/>
    <property type="project" value="UniProtKB-SubCell"/>
</dbReference>
<sequence>MPPLHPPPSDLSLVSQGDKQNTDHQDTTDAFCLPPAPSAPSQPTKVMASRQRVTSDVSSLVKTITQQNPQQPNNDGRSFAEPSSQCSFHHATGDPAIVQSHEVIAIISSDEEVEPLVKDVSAKNHPNLSSHSHPAGPSAPTAATSSTVSTTPLSSNQPVPAPRPFPRQVTWDQVHARYENSTLQAKHNLYLNYIGQSPSKRRKKKQTPSYETTDTESSDEEENDEAPAIVGSARFTVPSASTLTSQISGNVEAHSVSLAFPTDTTSKTYYACQYPAPLICPNQDLVDICLKLEHARDLTGDSMNALAYRKSIAALKNYPVKISKPQQAWALKGIGKKTGRIIADFLRDGRVQDIEMLNANPAYTILERFYSVHGVGNHTAREWLSKDYKTLEDVVAHEKLSADQELGIKYYDDFLKRIPRSEVELLVEEFRAGLQDVQPDCEYTVCGSYRRGKPDSGDVDIVVTHDNAKVTQTLLTKIVDHFKDQGHIVGVLSMSSGPDNSHVTANSVLRNRNCQALCVWLSKHPDAAKIHRRMDIIVAPKMDYPMAVLGWTGSKYFERSIRLYSKTVLGIKMTSHGLFRAGKKLNVESERHAFKILQLNYLEPELRNC</sequence>
<proteinExistence type="inferred from homology"/>
<keyword evidence="3 7" id="KW-0227">DNA damage</keyword>
<evidence type="ECO:0000256" key="4">
    <source>
        <dbReference type="ARBA" id="ARBA00022932"/>
    </source>
</evidence>
<dbReference type="Pfam" id="PF10391">
    <property type="entry name" value="DNA_pol_lambd_f"/>
    <property type="match status" value="1"/>
</dbReference>
<evidence type="ECO:0000256" key="8">
    <source>
        <dbReference type="SAM" id="MobiDB-lite"/>
    </source>
</evidence>
<dbReference type="SUPFAM" id="SSF81585">
    <property type="entry name" value="PsbU/PolX domain-like"/>
    <property type="match status" value="1"/>
</dbReference>
<accession>A0A1X2GV94</accession>
<dbReference type="Gene3D" id="1.10.150.110">
    <property type="entry name" value="DNA polymerase beta, N-terminal domain-like"/>
    <property type="match status" value="1"/>
</dbReference>
<dbReference type="STRING" id="101127.A0A1X2GV94"/>
<dbReference type="CDD" id="cd00141">
    <property type="entry name" value="NT_POLXc"/>
    <property type="match status" value="1"/>
</dbReference>
<dbReference type="InterPro" id="IPR043519">
    <property type="entry name" value="NT_sf"/>
</dbReference>
<evidence type="ECO:0000256" key="5">
    <source>
        <dbReference type="ARBA" id="ARBA00023204"/>
    </source>
</evidence>
<dbReference type="GO" id="GO:0006303">
    <property type="term" value="P:double-strand break repair via nonhomologous end joining"/>
    <property type="evidence" value="ECO:0007669"/>
    <property type="project" value="TreeGrafter"/>
</dbReference>
<comment type="caution">
    <text evidence="10">The sequence shown here is derived from an EMBL/GenBank/DDBJ whole genome shotgun (WGS) entry which is preliminary data.</text>
</comment>
<evidence type="ECO:0000256" key="6">
    <source>
        <dbReference type="ARBA" id="ARBA00049244"/>
    </source>
</evidence>
<dbReference type="GO" id="GO:0003887">
    <property type="term" value="F:DNA-directed DNA polymerase activity"/>
    <property type="evidence" value="ECO:0007669"/>
    <property type="project" value="UniProtKB-UniRule"/>
</dbReference>
<dbReference type="SUPFAM" id="SSF47802">
    <property type="entry name" value="DNA polymerase beta, N-terminal domain-like"/>
    <property type="match status" value="1"/>
</dbReference>
<dbReference type="AlphaFoldDB" id="A0A1X2GV94"/>
<organism evidence="10 11">
    <name type="scientific">Hesseltinella vesiculosa</name>
    <dbReference type="NCBI Taxonomy" id="101127"/>
    <lineage>
        <taxon>Eukaryota</taxon>
        <taxon>Fungi</taxon>
        <taxon>Fungi incertae sedis</taxon>
        <taxon>Mucoromycota</taxon>
        <taxon>Mucoromycotina</taxon>
        <taxon>Mucoromycetes</taxon>
        <taxon>Mucorales</taxon>
        <taxon>Cunninghamellaceae</taxon>
        <taxon>Hesseltinella</taxon>
    </lineage>
</organism>
<dbReference type="InterPro" id="IPR037160">
    <property type="entry name" value="DNA_Pol_thumb_sf"/>
</dbReference>
<evidence type="ECO:0000256" key="1">
    <source>
        <dbReference type="ARBA" id="ARBA00022679"/>
    </source>
</evidence>
<feature type="compositionally biased region" description="Low complexity" evidence="8">
    <location>
        <begin position="129"/>
        <end position="155"/>
    </location>
</feature>
<evidence type="ECO:0000259" key="9">
    <source>
        <dbReference type="SMART" id="SM00483"/>
    </source>
</evidence>
<dbReference type="EMBL" id="MCGT01000002">
    <property type="protein sequence ID" value="ORX61939.1"/>
    <property type="molecule type" value="Genomic_DNA"/>
</dbReference>
<keyword evidence="2 7" id="KW-0548">Nucleotidyltransferase</keyword>
<gene>
    <name evidence="10" type="ORF">DM01DRAFT_1315218</name>
</gene>
<dbReference type="EC" id="2.7.7.7" evidence="7"/>
<comment type="catalytic activity">
    <reaction evidence="6 7">
        <text>DNA(n) + a 2'-deoxyribonucleoside 5'-triphosphate = DNA(n+1) + diphosphate</text>
        <dbReference type="Rhea" id="RHEA:22508"/>
        <dbReference type="Rhea" id="RHEA-COMP:17339"/>
        <dbReference type="Rhea" id="RHEA-COMP:17340"/>
        <dbReference type="ChEBI" id="CHEBI:33019"/>
        <dbReference type="ChEBI" id="CHEBI:61560"/>
        <dbReference type="ChEBI" id="CHEBI:173112"/>
        <dbReference type="EC" id="2.7.7.7"/>
    </reaction>
</comment>
<keyword evidence="11" id="KW-1185">Reference proteome</keyword>
<feature type="region of interest" description="Disordered" evidence="8">
    <location>
        <begin position="122"/>
        <end position="166"/>
    </location>
</feature>
<keyword evidence="1 7" id="KW-0808">Transferase</keyword>
<dbReference type="Gene3D" id="3.30.460.10">
    <property type="entry name" value="Beta Polymerase, domain 2"/>
    <property type="match status" value="1"/>
</dbReference>
<keyword evidence="4 7" id="KW-0239">DNA-directed DNA polymerase</keyword>
<dbReference type="InterPro" id="IPR018944">
    <property type="entry name" value="DNA_pol_lambd_fingers_domain"/>
</dbReference>